<evidence type="ECO:0008006" key="4">
    <source>
        <dbReference type="Google" id="ProtNLM"/>
    </source>
</evidence>
<feature type="compositionally biased region" description="Acidic residues" evidence="1">
    <location>
        <begin position="29"/>
        <end position="42"/>
    </location>
</feature>
<proteinExistence type="predicted"/>
<dbReference type="AlphaFoldDB" id="A0A8T1WTG4"/>
<evidence type="ECO:0000313" key="2">
    <source>
        <dbReference type="EMBL" id="KAG7395163.1"/>
    </source>
</evidence>
<accession>A0A8T1WTG4</accession>
<evidence type="ECO:0000313" key="3">
    <source>
        <dbReference type="Proteomes" id="UP000693981"/>
    </source>
</evidence>
<evidence type="ECO:0000256" key="1">
    <source>
        <dbReference type="SAM" id="MobiDB-lite"/>
    </source>
</evidence>
<protein>
    <recommendedName>
        <fullName evidence="4">RxLR effector protein</fullName>
    </recommendedName>
</protein>
<gene>
    <name evidence="2" type="ORF">PHYBOEH_004188</name>
</gene>
<comment type="caution">
    <text evidence="2">The sequence shown here is derived from an EMBL/GenBank/DDBJ whole genome shotgun (WGS) entry which is preliminary data.</text>
</comment>
<dbReference type="EMBL" id="JAGDFL010000224">
    <property type="protein sequence ID" value="KAG7395163.1"/>
    <property type="molecule type" value="Genomic_DNA"/>
</dbReference>
<dbReference type="Proteomes" id="UP000693981">
    <property type="component" value="Unassembled WGS sequence"/>
</dbReference>
<feature type="region of interest" description="Disordered" evidence="1">
    <location>
        <begin position="1"/>
        <end position="42"/>
    </location>
</feature>
<keyword evidence="3" id="KW-1185">Reference proteome</keyword>
<dbReference type="OrthoDB" id="145787at2759"/>
<sequence>MGSPDLAQPSDITQSLGTGNRRLRRNKDDDEEDITDVNDIDSANEEERTVTAKMLKQFEKWHARGDTVASVYRKYKIQSLLEDAYNLNKWDDLLANPKWQKYINYDEFVNKLNAAA</sequence>
<organism evidence="2 3">
    <name type="scientific">Phytophthora boehmeriae</name>
    <dbReference type="NCBI Taxonomy" id="109152"/>
    <lineage>
        <taxon>Eukaryota</taxon>
        <taxon>Sar</taxon>
        <taxon>Stramenopiles</taxon>
        <taxon>Oomycota</taxon>
        <taxon>Peronosporomycetes</taxon>
        <taxon>Peronosporales</taxon>
        <taxon>Peronosporaceae</taxon>
        <taxon>Phytophthora</taxon>
    </lineage>
</organism>
<name>A0A8T1WTG4_9STRA</name>
<reference evidence="2" key="1">
    <citation type="submission" date="2021-02" db="EMBL/GenBank/DDBJ databases">
        <authorList>
            <person name="Palmer J.M."/>
        </authorList>
    </citation>
    <scope>NUCLEOTIDE SEQUENCE</scope>
    <source>
        <strain evidence="2">SCRP23</strain>
    </source>
</reference>